<comment type="caution">
    <text evidence="10">The sequence shown here is derived from an EMBL/GenBank/DDBJ whole genome shotgun (WGS) entry which is preliminary data.</text>
</comment>
<dbReference type="InterPro" id="IPR022907">
    <property type="entry name" value="VapC_family"/>
</dbReference>
<evidence type="ECO:0000256" key="2">
    <source>
        <dbReference type="ARBA" id="ARBA00022649"/>
    </source>
</evidence>
<keyword evidence="5 8" id="KW-0378">Hydrolase</keyword>
<evidence type="ECO:0000256" key="8">
    <source>
        <dbReference type="HAMAP-Rule" id="MF_00265"/>
    </source>
</evidence>
<protein>
    <recommendedName>
        <fullName evidence="8">Ribonuclease VapC</fullName>
        <shortName evidence="8">RNase VapC</shortName>
        <ecNumber evidence="8">3.1.-.-</ecNumber>
    </recommendedName>
    <alternativeName>
        <fullName evidence="8">Toxin VapC</fullName>
    </alternativeName>
</protein>
<evidence type="ECO:0000256" key="5">
    <source>
        <dbReference type="ARBA" id="ARBA00022801"/>
    </source>
</evidence>
<feature type="binding site" evidence="8">
    <location>
        <position position="107"/>
    </location>
    <ligand>
        <name>Mg(2+)</name>
        <dbReference type="ChEBI" id="CHEBI:18420"/>
    </ligand>
</feature>
<keyword evidence="2 8" id="KW-1277">Toxin-antitoxin system</keyword>
<evidence type="ECO:0000313" key="10">
    <source>
        <dbReference type="EMBL" id="NGX99610.1"/>
    </source>
</evidence>
<comment type="function">
    <text evidence="8">Toxic component of a toxin-antitoxin (TA) system. An RNase.</text>
</comment>
<name>A0A7C9VNY4_9BRAD</name>
<dbReference type="CDD" id="cd18746">
    <property type="entry name" value="PIN_VapC4-5_FitB-like"/>
    <property type="match status" value="1"/>
</dbReference>
<dbReference type="Proteomes" id="UP000480266">
    <property type="component" value="Unassembled WGS sequence"/>
</dbReference>
<feature type="domain" description="PIN" evidence="9">
    <location>
        <begin position="5"/>
        <end position="125"/>
    </location>
</feature>
<proteinExistence type="inferred from homology"/>
<dbReference type="AlphaFoldDB" id="A0A7C9VNY4"/>
<evidence type="ECO:0000256" key="7">
    <source>
        <dbReference type="ARBA" id="ARBA00038093"/>
    </source>
</evidence>
<evidence type="ECO:0000256" key="3">
    <source>
        <dbReference type="ARBA" id="ARBA00022722"/>
    </source>
</evidence>
<evidence type="ECO:0000313" key="11">
    <source>
        <dbReference type="Proteomes" id="UP000480266"/>
    </source>
</evidence>
<dbReference type="InterPro" id="IPR002716">
    <property type="entry name" value="PIN_dom"/>
</dbReference>
<dbReference type="EC" id="3.1.-.-" evidence="8"/>
<dbReference type="Gene3D" id="3.40.50.1010">
    <property type="entry name" value="5'-nuclease"/>
    <property type="match status" value="1"/>
</dbReference>
<evidence type="ECO:0000256" key="1">
    <source>
        <dbReference type="ARBA" id="ARBA00001946"/>
    </source>
</evidence>
<dbReference type="GO" id="GO:0004540">
    <property type="term" value="F:RNA nuclease activity"/>
    <property type="evidence" value="ECO:0007669"/>
    <property type="project" value="InterPro"/>
</dbReference>
<keyword evidence="3 8" id="KW-0540">Nuclease</keyword>
<comment type="cofactor">
    <cofactor evidence="1 8">
        <name>Mg(2+)</name>
        <dbReference type="ChEBI" id="CHEBI:18420"/>
    </cofactor>
</comment>
<evidence type="ECO:0000259" key="9">
    <source>
        <dbReference type="Pfam" id="PF01850"/>
    </source>
</evidence>
<evidence type="ECO:0000256" key="4">
    <source>
        <dbReference type="ARBA" id="ARBA00022723"/>
    </source>
</evidence>
<dbReference type="InterPro" id="IPR050556">
    <property type="entry name" value="Type_II_TA_system_RNase"/>
</dbReference>
<keyword evidence="6 8" id="KW-0460">Magnesium</keyword>
<dbReference type="PANTHER" id="PTHR33653:SF1">
    <property type="entry name" value="RIBONUCLEASE VAPC2"/>
    <property type="match status" value="1"/>
</dbReference>
<dbReference type="PANTHER" id="PTHR33653">
    <property type="entry name" value="RIBONUCLEASE VAPC2"/>
    <property type="match status" value="1"/>
</dbReference>
<reference evidence="10" key="1">
    <citation type="submission" date="2020-02" db="EMBL/GenBank/DDBJ databases">
        <title>Draft genome sequence of Candidatus Afipia apatlaquensis IBT-C3, a potential strain for decolorization of textile dyes.</title>
        <authorList>
            <person name="Sanchez-Reyes A."/>
            <person name="Breton-Deval L."/>
            <person name="Mangelson H."/>
            <person name="Sanchez-Flores A."/>
        </authorList>
    </citation>
    <scope>NUCLEOTIDE SEQUENCE [LARGE SCALE GENOMIC DNA]</scope>
    <source>
        <strain evidence="10">IBT-C3</strain>
    </source>
</reference>
<dbReference type="GO" id="GO:0016787">
    <property type="term" value="F:hydrolase activity"/>
    <property type="evidence" value="ECO:0007669"/>
    <property type="project" value="UniProtKB-KW"/>
</dbReference>
<dbReference type="GO" id="GO:0090729">
    <property type="term" value="F:toxin activity"/>
    <property type="evidence" value="ECO:0007669"/>
    <property type="project" value="UniProtKB-KW"/>
</dbReference>
<keyword evidence="8" id="KW-0800">Toxin</keyword>
<keyword evidence="4 8" id="KW-0479">Metal-binding</keyword>
<dbReference type="HAMAP" id="MF_00265">
    <property type="entry name" value="VapC_Nob1"/>
    <property type="match status" value="1"/>
</dbReference>
<organism evidence="10 11">
    <name type="scientific">Candidatus Afipia apatlaquensis</name>
    <dbReference type="NCBI Taxonomy" id="2712852"/>
    <lineage>
        <taxon>Bacteria</taxon>
        <taxon>Pseudomonadati</taxon>
        <taxon>Pseudomonadota</taxon>
        <taxon>Alphaproteobacteria</taxon>
        <taxon>Hyphomicrobiales</taxon>
        <taxon>Nitrobacteraceae</taxon>
        <taxon>Afipia</taxon>
    </lineage>
</organism>
<dbReference type="InterPro" id="IPR029060">
    <property type="entry name" value="PIN-like_dom_sf"/>
</dbReference>
<accession>A0A7C9VNY4</accession>
<gene>
    <name evidence="8" type="primary">vapC</name>
    <name evidence="10" type="ORF">G4V63_31815</name>
</gene>
<feature type="binding site" evidence="8">
    <location>
        <position position="7"/>
    </location>
    <ligand>
        <name>Mg(2+)</name>
        <dbReference type="ChEBI" id="CHEBI:18420"/>
    </ligand>
</feature>
<dbReference type="Pfam" id="PF01850">
    <property type="entry name" value="PIN"/>
    <property type="match status" value="1"/>
</dbReference>
<dbReference type="SUPFAM" id="SSF88723">
    <property type="entry name" value="PIN domain-like"/>
    <property type="match status" value="1"/>
</dbReference>
<sequence length="160" mass="17849">MKGWLLDTNVVSALINPRGAPSVKTWASAQDEETFYISVLTLAEYDKGIHNLPADHEDRPRYIASRDALAERFGPRVLSLDDDSVRRWGRLSGEVKRTSGHPPPVIDALLAASAIEHDLYLVTRNVKDTKPTGATVYDPWNDDMKMFPLSPRVGRRPPAT</sequence>
<comment type="similarity">
    <text evidence="7 8">Belongs to the PINc/VapC protein family.</text>
</comment>
<keyword evidence="11" id="KW-1185">Reference proteome</keyword>
<evidence type="ECO:0000256" key="6">
    <source>
        <dbReference type="ARBA" id="ARBA00022842"/>
    </source>
</evidence>
<dbReference type="GO" id="GO:0000287">
    <property type="term" value="F:magnesium ion binding"/>
    <property type="evidence" value="ECO:0007669"/>
    <property type="project" value="UniProtKB-UniRule"/>
</dbReference>
<dbReference type="EMBL" id="JAAMRR010001632">
    <property type="protein sequence ID" value="NGX99610.1"/>
    <property type="molecule type" value="Genomic_DNA"/>
</dbReference>